<reference evidence="1 2" key="1">
    <citation type="submission" date="2008-06" db="EMBL/GenBank/DDBJ databases">
        <title>Complete sequence of Pelodictyon phaeoclathratiforme BU-1.</title>
        <authorList>
            <consortium name="US DOE Joint Genome Institute"/>
            <person name="Lucas S."/>
            <person name="Copeland A."/>
            <person name="Lapidus A."/>
            <person name="Glavina del Rio T."/>
            <person name="Dalin E."/>
            <person name="Tice H."/>
            <person name="Bruce D."/>
            <person name="Goodwin L."/>
            <person name="Pitluck S."/>
            <person name="Schmutz J."/>
            <person name="Larimer F."/>
            <person name="Land M."/>
            <person name="Hauser L."/>
            <person name="Kyrpides N."/>
            <person name="Mikhailova N."/>
            <person name="Liu Z."/>
            <person name="Li T."/>
            <person name="Zhao F."/>
            <person name="Overmann J."/>
            <person name="Bryant D.A."/>
            <person name="Richardson P."/>
        </authorList>
    </citation>
    <scope>NUCLEOTIDE SEQUENCE [LARGE SCALE GENOMIC DNA]</scope>
    <source>
        <strain evidence="2">DSM 5477 / BU-1</strain>
    </source>
</reference>
<accession>B4SCE3</accession>
<protein>
    <submittedName>
        <fullName evidence="1">Glutaredoxin 2</fullName>
    </submittedName>
</protein>
<dbReference type="InterPro" id="IPR036249">
    <property type="entry name" value="Thioredoxin-like_sf"/>
</dbReference>
<sequence length="83" mass="9552">MTIMNHIVILYGKKECCLCDEAMEVLQKVKASLPFELQKIDISTNPELLEEFGLTIPVVFVDGIQVFKYRINEKKLRLLLTPV</sequence>
<organism evidence="1 2">
    <name type="scientific">Pelodictyon phaeoclathratiforme (strain DSM 5477 / BU-1)</name>
    <dbReference type="NCBI Taxonomy" id="324925"/>
    <lineage>
        <taxon>Bacteria</taxon>
        <taxon>Pseudomonadati</taxon>
        <taxon>Chlorobiota</taxon>
        <taxon>Chlorobiia</taxon>
        <taxon>Chlorobiales</taxon>
        <taxon>Chlorobiaceae</taxon>
        <taxon>Chlorobium/Pelodictyon group</taxon>
        <taxon>Pelodictyon</taxon>
    </lineage>
</organism>
<dbReference type="AlphaFoldDB" id="B4SCE3"/>
<dbReference type="eggNOG" id="COG0695">
    <property type="taxonomic scope" value="Bacteria"/>
</dbReference>
<dbReference type="Gene3D" id="3.40.30.10">
    <property type="entry name" value="Glutaredoxin"/>
    <property type="match status" value="1"/>
</dbReference>
<dbReference type="PANTHER" id="PTHR33558">
    <property type="entry name" value="GLUTAREDOXIN-LIKE PROTEIN C5ORF63 HOMOLOG"/>
    <property type="match status" value="1"/>
</dbReference>
<dbReference type="KEGG" id="pph:Ppha_0394"/>
<dbReference type="SUPFAM" id="SSF52833">
    <property type="entry name" value="Thioredoxin-like"/>
    <property type="match status" value="1"/>
</dbReference>
<name>B4SCE3_PELPB</name>
<gene>
    <name evidence="1" type="ordered locus">Ppha_0394</name>
</gene>
<dbReference type="STRING" id="324925.Ppha_0394"/>
<dbReference type="InterPro" id="IPR008554">
    <property type="entry name" value="Glutaredoxin-like"/>
</dbReference>
<keyword evidence="2" id="KW-1185">Reference proteome</keyword>
<dbReference type="HOGENOM" id="CLU_125054_2_0_10"/>
<dbReference type="EMBL" id="CP001110">
    <property type="protein sequence ID" value="ACF42723.1"/>
    <property type="molecule type" value="Genomic_DNA"/>
</dbReference>
<evidence type="ECO:0000313" key="1">
    <source>
        <dbReference type="EMBL" id="ACF42723.1"/>
    </source>
</evidence>
<dbReference type="RefSeq" id="WP_012507218.1">
    <property type="nucleotide sequence ID" value="NC_011060.1"/>
</dbReference>
<proteinExistence type="predicted"/>
<evidence type="ECO:0000313" key="2">
    <source>
        <dbReference type="Proteomes" id="UP000002724"/>
    </source>
</evidence>
<dbReference type="InterPro" id="IPR052565">
    <property type="entry name" value="Glutaredoxin-like_YDR286C"/>
</dbReference>
<dbReference type="Proteomes" id="UP000002724">
    <property type="component" value="Chromosome"/>
</dbReference>
<dbReference type="Pfam" id="PF05768">
    <property type="entry name" value="Glrx-like"/>
    <property type="match status" value="1"/>
</dbReference>
<dbReference type="PANTHER" id="PTHR33558:SF1">
    <property type="entry name" value="GLUTAREDOXIN-LIKE PROTEIN C5ORF63 HOMOLOG"/>
    <property type="match status" value="1"/>
</dbReference>